<evidence type="ECO:0000313" key="1">
    <source>
        <dbReference type="EMBL" id="KAF9646321.1"/>
    </source>
</evidence>
<keyword evidence="1" id="KW-0808">Transferase</keyword>
<reference evidence="1" key="2">
    <citation type="journal article" date="2020" name="Nat. Commun.">
        <title>Large-scale genome sequencing of mycorrhizal fungi provides insights into the early evolution of symbiotic traits.</title>
        <authorList>
            <person name="Miyauchi S."/>
            <person name="Kiss E."/>
            <person name="Kuo A."/>
            <person name="Drula E."/>
            <person name="Kohler A."/>
            <person name="Sanchez-Garcia M."/>
            <person name="Morin E."/>
            <person name="Andreopoulos B."/>
            <person name="Barry K.W."/>
            <person name="Bonito G."/>
            <person name="Buee M."/>
            <person name="Carver A."/>
            <person name="Chen C."/>
            <person name="Cichocki N."/>
            <person name="Clum A."/>
            <person name="Culley D."/>
            <person name="Crous P.W."/>
            <person name="Fauchery L."/>
            <person name="Girlanda M."/>
            <person name="Hayes R.D."/>
            <person name="Keri Z."/>
            <person name="LaButti K."/>
            <person name="Lipzen A."/>
            <person name="Lombard V."/>
            <person name="Magnuson J."/>
            <person name="Maillard F."/>
            <person name="Murat C."/>
            <person name="Nolan M."/>
            <person name="Ohm R.A."/>
            <person name="Pangilinan J."/>
            <person name="Pereira M.F."/>
            <person name="Perotto S."/>
            <person name="Peter M."/>
            <person name="Pfister S."/>
            <person name="Riley R."/>
            <person name="Sitrit Y."/>
            <person name="Stielow J.B."/>
            <person name="Szollosi G."/>
            <person name="Zifcakova L."/>
            <person name="Stursova M."/>
            <person name="Spatafora J.W."/>
            <person name="Tedersoo L."/>
            <person name="Vaario L.M."/>
            <person name="Yamada A."/>
            <person name="Yan M."/>
            <person name="Wang P."/>
            <person name="Xu J."/>
            <person name="Bruns T."/>
            <person name="Baldrian P."/>
            <person name="Vilgalys R."/>
            <person name="Dunand C."/>
            <person name="Henrissat B."/>
            <person name="Grigoriev I.V."/>
            <person name="Hibbett D."/>
            <person name="Nagy L.G."/>
            <person name="Martin F.M."/>
        </authorList>
    </citation>
    <scope>NUCLEOTIDE SEQUENCE</scope>
    <source>
        <strain evidence="1">P2</strain>
    </source>
</reference>
<accession>A0ACB6ZAY1</accession>
<keyword evidence="2" id="KW-1185">Reference proteome</keyword>
<evidence type="ECO:0000313" key="2">
    <source>
        <dbReference type="Proteomes" id="UP000886501"/>
    </source>
</evidence>
<keyword evidence="1" id="KW-0489">Methyltransferase</keyword>
<proteinExistence type="predicted"/>
<sequence length="446" mass="50109">MTGDHGLEATTSALTLNEKEVEPKHRAPFGSRFLTDGQDVWSHNAWDRVPPPDDQDEIVVAAMAKQRSLPVSEEEKAKINAKPSRNWDNFYKNNANNFFRDRNWCIQSNLSVSPRINWLALPCRLSIEFPEAVAATTADAGPMTVAEIGCGAGNTVFPLLAMNKNPHLSLRAYDYSPHAVKLVQRNPAYESPPMGDIKAGVWDLSSDQLPGDLEPESVDIAVFIFVLSALHPNEWFNAMKNVHRMLKPGGLLLLRDYGRHDLAQLRFKTKRLLEDNFYIRGDKTRVYFFETDELALLFSGASAPPESYTISAQPVVVEELERDVETPSKDVTPAIETPLESMTQSDPPVTSELAGHEDSAGERPPSPPDYSDPRAKFGALHPNFKSQAFLDIPHPLFEVVVLAPDRRLLVNRKRQLKMYRIWMQGKFRKIVQHDAFGGENRVVETV</sequence>
<organism evidence="1 2">
    <name type="scientific">Thelephora ganbajun</name>
    <name type="common">Ganba fungus</name>
    <dbReference type="NCBI Taxonomy" id="370292"/>
    <lineage>
        <taxon>Eukaryota</taxon>
        <taxon>Fungi</taxon>
        <taxon>Dikarya</taxon>
        <taxon>Basidiomycota</taxon>
        <taxon>Agaricomycotina</taxon>
        <taxon>Agaricomycetes</taxon>
        <taxon>Thelephorales</taxon>
        <taxon>Thelephoraceae</taxon>
        <taxon>Thelephora</taxon>
    </lineage>
</organism>
<dbReference type="EMBL" id="MU118061">
    <property type="protein sequence ID" value="KAF9646321.1"/>
    <property type="molecule type" value="Genomic_DNA"/>
</dbReference>
<protein>
    <submittedName>
        <fullName evidence="1">Methyltransferase</fullName>
    </submittedName>
</protein>
<reference evidence="1" key="1">
    <citation type="submission" date="2019-10" db="EMBL/GenBank/DDBJ databases">
        <authorList>
            <consortium name="DOE Joint Genome Institute"/>
            <person name="Kuo A."/>
            <person name="Miyauchi S."/>
            <person name="Kiss E."/>
            <person name="Drula E."/>
            <person name="Kohler A."/>
            <person name="Sanchez-Garcia M."/>
            <person name="Andreopoulos B."/>
            <person name="Barry K.W."/>
            <person name="Bonito G."/>
            <person name="Buee M."/>
            <person name="Carver A."/>
            <person name="Chen C."/>
            <person name="Cichocki N."/>
            <person name="Clum A."/>
            <person name="Culley D."/>
            <person name="Crous P.W."/>
            <person name="Fauchery L."/>
            <person name="Girlanda M."/>
            <person name="Hayes R."/>
            <person name="Keri Z."/>
            <person name="Labutti K."/>
            <person name="Lipzen A."/>
            <person name="Lombard V."/>
            <person name="Magnuson J."/>
            <person name="Maillard F."/>
            <person name="Morin E."/>
            <person name="Murat C."/>
            <person name="Nolan M."/>
            <person name="Ohm R."/>
            <person name="Pangilinan J."/>
            <person name="Pereira M."/>
            <person name="Perotto S."/>
            <person name="Peter M."/>
            <person name="Riley R."/>
            <person name="Sitrit Y."/>
            <person name="Stielow B."/>
            <person name="Szollosi G."/>
            <person name="Zifcakova L."/>
            <person name="Stursova M."/>
            <person name="Spatafora J.W."/>
            <person name="Tedersoo L."/>
            <person name="Vaario L.-M."/>
            <person name="Yamada A."/>
            <person name="Yan M."/>
            <person name="Wang P."/>
            <person name="Xu J."/>
            <person name="Bruns T."/>
            <person name="Baldrian P."/>
            <person name="Vilgalys R."/>
            <person name="Henrissat B."/>
            <person name="Grigoriev I.V."/>
            <person name="Hibbett D."/>
            <person name="Nagy L.G."/>
            <person name="Martin F.M."/>
        </authorList>
    </citation>
    <scope>NUCLEOTIDE SEQUENCE</scope>
    <source>
        <strain evidence="1">P2</strain>
    </source>
</reference>
<comment type="caution">
    <text evidence="1">The sequence shown here is derived from an EMBL/GenBank/DDBJ whole genome shotgun (WGS) entry which is preliminary data.</text>
</comment>
<dbReference type="Proteomes" id="UP000886501">
    <property type="component" value="Unassembled WGS sequence"/>
</dbReference>
<gene>
    <name evidence="1" type="ORF">BDM02DRAFT_3188929</name>
</gene>
<name>A0ACB6ZAY1_THEGA</name>